<comment type="similarity">
    <text evidence="1">Belongs to the cytochrome P450 family.</text>
</comment>
<evidence type="ECO:0000256" key="5">
    <source>
        <dbReference type="ARBA" id="ARBA00023004"/>
    </source>
</evidence>
<keyword evidence="2" id="KW-0349">Heme</keyword>
<keyword evidence="5" id="KW-0408">Iron</keyword>
<proteinExistence type="inferred from homology"/>
<dbReference type="GO" id="GO:0005506">
    <property type="term" value="F:iron ion binding"/>
    <property type="evidence" value="ECO:0007669"/>
    <property type="project" value="InterPro"/>
</dbReference>
<dbReference type="PANTHER" id="PTHR46696">
    <property type="entry name" value="P450, PUTATIVE (EUROFUNG)-RELATED"/>
    <property type="match status" value="1"/>
</dbReference>
<dbReference type="Pfam" id="PF00067">
    <property type="entry name" value="p450"/>
    <property type="match status" value="1"/>
</dbReference>
<protein>
    <submittedName>
        <fullName evidence="7">Unannotated protein</fullName>
    </submittedName>
</protein>
<sequence>MTIDISTFNPFDPTTQQCPFPHYAQMRADSAVHPVPSIGVHLVTKHDLVMTVLRDPQTYSSMFGGSGMPLSSADREKFVDVMAAGYPRVPTMLTADQPDHTRYRRLVARAFHPKVIAEMEPVIREITVGLIDSWIDKGRIEFVKEFGVPLPVRVIAKALNVPDDRLADFKRWSDDSIAGIGTNITVEQRVQAEYGVNEFQHYFAEQINLRRTEPQDDLLTNLLNASIDDDDPEVTDKRQLDMAEMLSIVQQLLVAGNETTTKTLTEMIRLLAENPAEWEKLKADPSRAEKVVEETLRLSTPTQGMWRILTKDTELGGVQLTKGQRIIIVFASANRDEALYDDPDGFNPDREHLRENLAFGKGIHFCLGANLSRLEGKVAAEELSKRIDTITLSDSNKYEYFPSFMLRGLTNLEVEFTAATGAR</sequence>
<reference evidence="7" key="1">
    <citation type="submission" date="2020-05" db="EMBL/GenBank/DDBJ databases">
        <authorList>
            <person name="Chiriac C."/>
            <person name="Salcher M."/>
            <person name="Ghai R."/>
            <person name="Kavagutti S V."/>
        </authorList>
    </citation>
    <scope>NUCLEOTIDE SEQUENCE</scope>
</reference>
<dbReference type="AlphaFoldDB" id="A0A6J6AZR8"/>
<evidence type="ECO:0000313" key="7">
    <source>
        <dbReference type="EMBL" id="CAB4531966.1"/>
    </source>
</evidence>
<dbReference type="GO" id="GO:0006707">
    <property type="term" value="P:cholesterol catabolic process"/>
    <property type="evidence" value="ECO:0007669"/>
    <property type="project" value="TreeGrafter"/>
</dbReference>
<dbReference type="PRINTS" id="PR00385">
    <property type="entry name" value="P450"/>
</dbReference>
<name>A0A6J6AZR8_9ZZZZ</name>
<dbReference type="Gene3D" id="1.10.630.10">
    <property type="entry name" value="Cytochrome P450"/>
    <property type="match status" value="1"/>
</dbReference>
<dbReference type="PRINTS" id="PR00359">
    <property type="entry name" value="BP450"/>
</dbReference>
<evidence type="ECO:0000256" key="2">
    <source>
        <dbReference type="ARBA" id="ARBA00022617"/>
    </source>
</evidence>
<gene>
    <name evidence="7" type="ORF">UFOPK1421_00025</name>
    <name evidence="8" type="ORF">UFOPK1820_00516</name>
</gene>
<dbReference type="PANTHER" id="PTHR46696:SF4">
    <property type="entry name" value="BIOTIN BIOSYNTHESIS CYTOCHROME P450"/>
    <property type="match status" value="1"/>
</dbReference>
<dbReference type="InterPro" id="IPR017972">
    <property type="entry name" value="Cyt_P450_CS"/>
</dbReference>
<dbReference type="InterPro" id="IPR036396">
    <property type="entry name" value="Cyt_P450_sf"/>
</dbReference>
<dbReference type="EMBL" id="CAEZSL010000002">
    <property type="protein sequence ID" value="CAB4531966.1"/>
    <property type="molecule type" value="Genomic_DNA"/>
</dbReference>
<keyword evidence="4" id="KW-0560">Oxidoreductase</keyword>
<accession>A0A6J6AZR8</accession>
<dbReference type="GO" id="GO:0008395">
    <property type="term" value="F:steroid hydroxylase activity"/>
    <property type="evidence" value="ECO:0007669"/>
    <property type="project" value="TreeGrafter"/>
</dbReference>
<dbReference type="InterPro" id="IPR002397">
    <property type="entry name" value="Cyt_P450_B"/>
</dbReference>
<dbReference type="PROSITE" id="PS00086">
    <property type="entry name" value="CYTOCHROME_P450"/>
    <property type="match status" value="1"/>
</dbReference>
<dbReference type="EMBL" id="CAEZUK010000061">
    <property type="protein sequence ID" value="CAB4597581.1"/>
    <property type="molecule type" value="Genomic_DNA"/>
</dbReference>
<keyword evidence="3" id="KW-0479">Metal-binding</keyword>
<organism evidence="7">
    <name type="scientific">freshwater metagenome</name>
    <dbReference type="NCBI Taxonomy" id="449393"/>
    <lineage>
        <taxon>unclassified sequences</taxon>
        <taxon>metagenomes</taxon>
        <taxon>ecological metagenomes</taxon>
    </lineage>
</organism>
<evidence type="ECO:0000256" key="3">
    <source>
        <dbReference type="ARBA" id="ARBA00022723"/>
    </source>
</evidence>
<dbReference type="InterPro" id="IPR001128">
    <property type="entry name" value="Cyt_P450"/>
</dbReference>
<evidence type="ECO:0000256" key="6">
    <source>
        <dbReference type="ARBA" id="ARBA00023033"/>
    </source>
</evidence>
<keyword evidence="6" id="KW-0503">Monooxygenase</keyword>
<evidence type="ECO:0000256" key="4">
    <source>
        <dbReference type="ARBA" id="ARBA00023002"/>
    </source>
</evidence>
<evidence type="ECO:0000313" key="8">
    <source>
        <dbReference type="EMBL" id="CAB4597581.1"/>
    </source>
</evidence>
<dbReference type="FunFam" id="1.10.630.10:FF:000018">
    <property type="entry name" value="Cytochrome P450 monooxygenase"/>
    <property type="match status" value="1"/>
</dbReference>
<dbReference type="GO" id="GO:0020037">
    <property type="term" value="F:heme binding"/>
    <property type="evidence" value="ECO:0007669"/>
    <property type="project" value="InterPro"/>
</dbReference>
<dbReference type="SUPFAM" id="SSF48264">
    <property type="entry name" value="Cytochrome P450"/>
    <property type="match status" value="1"/>
</dbReference>
<dbReference type="GO" id="GO:0036199">
    <property type="term" value="F:cholest-4-en-3-one 26-monooxygenase activity"/>
    <property type="evidence" value="ECO:0007669"/>
    <property type="project" value="TreeGrafter"/>
</dbReference>
<evidence type="ECO:0000256" key="1">
    <source>
        <dbReference type="ARBA" id="ARBA00010617"/>
    </source>
</evidence>